<dbReference type="Proteomes" id="UP000887565">
    <property type="component" value="Unplaced"/>
</dbReference>
<keyword evidence="1" id="KW-1185">Reference proteome</keyword>
<dbReference type="AlphaFoldDB" id="A0A915KFI1"/>
<proteinExistence type="predicted"/>
<dbReference type="WBParaSite" id="nRc.2.0.1.t37573-RA">
    <property type="protein sequence ID" value="nRc.2.0.1.t37573-RA"/>
    <property type="gene ID" value="nRc.2.0.1.g37573"/>
</dbReference>
<sequence length="73" mass="8917">MLVCESRVNLDLFYLFKKKKVKGLAITDRFQLTVSANTVNDLIRQRCVKEMRPRELWKRLRYCFEKQFYDLPL</sequence>
<protein>
    <submittedName>
        <fullName evidence="2">Transposase</fullName>
    </submittedName>
</protein>
<evidence type="ECO:0000313" key="1">
    <source>
        <dbReference type="Proteomes" id="UP000887565"/>
    </source>
</evidence>
<name>A0A915KFI1_ROMCU</name>
<evidence type="ECO:0000313" key="2">
    <source>
        <dbReference type="WBParaSite" id="nRc.2.0.1.t37573-RA"/>
    </source>
</evidence>
<accession>A0A915KFI1</accession>
<reference evidence="2" key="1">
    <citation type="submission" date="2022-11" db="UniProtKB">
        <authorList>
            <consortium name="WormBaseParasite"/>
        </authorList>
    </citation>
    <scope>IDENTIFICATION</scope>
</reference>
<organism evidence="1 2">
    <name type="scientific">Romanomermis culicivorax</name>
    <name type="common">Nematode worm</name>
    <dbReference type="NCBI Taxonomy" id="13658"/>
    <lineage>
        <taxon>Eukaryota</taxon>
        <taxon>Metazoa</taxon>
        <taxon>Ecdysozoa</taxon>
        <taxon>Nematoda</taxon>
        <taxon>Enoplea</taxon>
        <taxon>Dorylaimia</taxon>
        <taxon>Mermithida</taxon>
        <taxon>Mermithoidea</taxon>
        <taxon>Mermithidae</taxon>
        <taxon>Romanomermis</taxon>
    </lineage>
</organism>